<gene>
    <name evidence="2" type="ORF">SDC9_51054</name>
</gene>
<sequence length="75" mass="7875">MKKVRTILYVVAVVSAIFAGYLSFEMERINTDSIDENYGAAAAVDTAKDGGAAGFAILAGLALVAASITYLKKEE</sequence>
<feature type="transmembrane region" description="Helical" evidence="1">
    <location>
        <begin position="52"/>
        <end position="71"/>
    </location>
</feature>
<feature type="transmembrane region" description="Helical" evidence="1">
    <location>
        <begin position="7"/>
        <end position="24"/>
    </location>
</feature>
<organism evidence="2">
    <name type="scientific">bioreactor metagenome</name>
    <dbReference type="NCBI Taxonomy" id="1076179"/>
    <lineage>
        <taxon>unclassified sequences</taxon>
        <taxon>metagenomes</taxon>
        <taxon>ecological metagenomes</taxon>
    </lineage>
</organism>
<comment type="caution">
    <text evidence="2">The sequence shown here is derived from an EMBL/GenBank/DDBJ whole genome shotgun (WGS) entry which is preliminary data.</text>
</comment>
<dbReference type="EMBL" id="VSSQ01001070">
    <property type="protein sequence ID" value="MPM04774.1"/>
    <property type="molecule type" value="Genomic_DNA"/>
</dbReference>
<proteinExistence type="predicted"/>
<keyword evidence="1" id="KW-0812">Transmembrane</keyword>
<dbReference type="AlphaFoldDB" id="A0A644WRA5"/>
<name>A0A644WRA5_9ZZZZ</name>
<protein>
    <submittedName>
        <fullName evidence="2">Uncharacterized protein</fullName>
    </submittedName>
</protein>
<accession>A0A644WRA5</accession>
<keyword evidence="1" id="KW-1133">Transmembrane helix</keyword>
<keyword evidence="1" id="KW-0472">Membrane</keyword>
<evidence type="ECO:0000256" key="1">
    <source>
        <dbReference type="SAM" id="Phobius"/>
    </source>
</evidence>
<evidence type="ECO:0000313" key="2">
    <source>
        <dbReference type="EMBL" id="MPM04774.1"/>
    </source>
</evidence>
<reference evidence="2" key="1">
    <citation type="submission" date="2019-08" db="EMBL/GenBank/DDBJ databases">
        <authorList>
            <person name="Kucharzyk K."/>
            <person name="Murdoch R.W."/>
            <person name="Higgins S."/>
            <person name="Loffler F."/>
        </authorList>
    </citation>
    <scope>NUCLEOTIDE SEQUENCE</scope>
</reference>